<comment type="caution">
    <text evidence="1">The sequence shown here is derived from an EMBL/GenBank/DDBJ whole genome shotgun (WGS) entry which is preliminary data.</text>
</comment>
<sequence>MRATKRFAFTPRDDIDFRGGRDTGIGYIMTSSFLRHAAVITSVLAVGGCWSTPEPVDLLSLEFGQPADEVLDQEHDQIIAMTDTLQAAGTLNLLVRQSDRFTFAGVPLIYKDDPDYLENPDIMFLFYSETVMEEIAQRIASGLGGASFSIKARPEQPVSFAERLKTLGALDALIGIAVTYHDEEFLAQIDTNLSERFGQGTPIEHIDDGTFWKDGGRYIMFAAEYGILGIYPDAQAWNGCLYAGPIGVVDVGGCDREGHAAEWPTNMRKRPDL</sequence>
<evidence type="ECO:0000313" key="1">
    <source>
        <dbReference type="EMBL" id="GFE66777.1"/>
    </source>
</evidence>
<accession>A0A6N6JLD8</accession>
<dbReference type="AlphaFoldDB" id="A0A6N6JLD8"/>
<organism evidence="1 2">
    <name type="scientific">Litoreibacter roseus</name>
    <dbReference type="NCBI Taxonomy" id="2601869"/>
    <lineage>
        <taxon>Bacteria</taxon>
        <taxon>Pseudomonadati</taxon>
        <taxon>Pseudomonadota</taxon>
        <taxon>Alphaproteobacteria</taxon>
        <taxon>Rhodobacterales</taxon>
        <taxon>Roseobacteraceae</taxon>
        <taxon>Litoreibacter</taxon>
    </lineage>
</organism>
<protein>
    <submittedName>
        <fullName evidence="1">Uncharacterized protein</fullName>
    </submittedName>
</protein>
<proteinExistence type="predicted"/>
<dbReference type="Proteomes" id="UP000436822">
    <property type="component" value="Unassembled WGS sequence"/>
</dbReference>
<name>A0A6N6JLD8_9RHOB</name>
<keyword evidence="2" id="KW-1185">Reference proteome</keyword>
<reference evidence="1 2" key="1">
    <citation type="submission" date="2019-12" db="EMBL/GenBank/DDBJ databases">
        <title>Litoreibacter badius sp. nov., a novel bacteriochlorophyll a-containing bacterium in the genus Litoreibacter.</title>
        <authorList>
            <person name="Kanamuro M."/>
            <person name="Takabe Y."/>
            <person name="Mori K."/>
            <person name="Takaichi S."/>
            <person name="Hanada S."/>
        </authorList>
    </citation>
    <scope>NUCLEOTIDE SEQUENCE [LARGE SCALE GENOMIC DNA]</scope>
    <source>
        <strain evidence="1 2">K6</strain>
    </source>
</reference>
<gene>
    <name evidence="1" type="ORF">KIN_38510</name>
</gene>
<evidence type="ECO:0000313" key="2">
    <source>
        <dbReference type="Proteomes" id="UP000436822"/>
    </source>
</evidence>
<dbReference type="EMBL" id="BLJE01000006">
    <property type="protein sequence ID" value="GFE66777.1"/>
    <property type="molecule type" value="Genomic_DNA"/>
</dbReference>